<evidence type="ECO:0000256" key="4">
    <source>
        <dbReference type="ARBA" id="ARBA00023274"/>
    </source>
</evidence>
<dbReference type="GO" id="GO:0008312">
    <property type="term" value="F:7S RNA binding"/>
    <property type="evidence" value="ECO:0007669"/>
    <property type="project" value="InterPro"/>
</dbReference>
<protein>
    <submittedName>
        <fullName evidence="6">Signal recognition particle subunit</fullName>
    </submittedName>
</protein>
<dbReference type="Proteomes" id="UP001140094">
    <property type="component" value="Unassembled WGS sequence"/>
</dbReference>
<feature type="compositionally biased region" description="Low complexity" evidence="5">
    <location>
        <begin position="188"/>
        <end position="200"/>
    </location>
</feature>
<evidence type="ECO:0000313" key="7">
    <source>
        <dbReference type="Proteomes" id="UP001140094"/>
    </source>
</evidence>
<keyword evidence="4" id="KW-0687">Ribonucleoprotein</keyword>
<sequence length="218" mass="23521">MADLDVDDMDFPLPEAPTRSVGSSMNFGQQEYGGMRVVSDASQFKQWICLYPLYFDKSQSLDNGRRVPLSLAVDSPHSKQLSVAAKEAGFNVCYEPNKTHPADFFNPGRVRVQLRVDGNGALVRQDVKSKKQLLRLVAEKMPLVDVPREKEPCLQDLIDSGALPALPGMPPPSSSSAGNTEMSPDMDASSPKPSGTASAKASKKAGKSKKKGKAKTIV</sequence>
<comment type="caution">
    <text evidence="6">The sequence shown here is derived from an EMBL/GenBank/DDBJ whole genome shotgun (WGS) entry which is preliminary data.</text>
</comment>
<proteinExistence type="predicted"/>
<dbReference type="Gene3D" id="3.30.56.30">
    <property type="entry name" value="Signal recognition particle, SRP19-like subunit"/>
    <property type="match status" value="1"/>
</dbReference>
<feature type="compositionally biased region" description="Acidic residues" evidence="5">
    <location>
        <begin position="1"/>
        <end position="10"/>
    </location>
</feature>
<dbReference type="GO" id="GO:0005786">
    <property type="term" value="C:signal recognition particle, endoplasmic reticulum targeting"/>
    <property type="evidence" value="ECO:0007669"/>
    <property type="project" value="UniProtKB-KW"/>
</dbReference>
<dbReference type="EMBL" id="JANBUO010000676">
    <property type="protein sequence ID" value="KAJ2802338.1"/>
    <property type="molecule type" value="Genomic_DNA"/>
</dbReference>
<dbReference type="AlphaFoldDB" id="A0A9W8HWD5"/>
<feature type="region of interest" description="Disordered" evidence="5">
    <location>
        <begin position="1"/>
        <end position="25"/>
    </location>
</feature>
<evidence type="ECO:0000313" key="6">
    <source>
        <dbReference type="EMBL" id="KAJ2802338.1"/>
    </source>
</evidence>
<reference evidence="6" key="1">
    <citation type="submission" date="2022-07" db="EMBL/GenBank/DDBJ databases">
        <title>Phylogenomic reconstructions and comparative analyses of Kickxellomycotina fungi.</title>
        <authorList>
            <person name="Reynolds N.K."/>
            <person name="Stajich J.E."/>
            <person name="Barry K."/>
            <person name="Grigoriev I.V."/>
            <person name="Crous P."/>
            <person name="Smith M.E."/>
        </authorList>
    </citation>
    <scope>NUCLEOTIDE SEQUENCE</scope>
    <source>
        <strain evidence="6">NRRL 1565</strain>
    </source>
</reference>
<keyword evidence="2" id="KW-0963">Cytoplasm</keyword>
<dbReference type="OrthoDB" id="2190947at2759"/>
<keyword evidence="3" id="KW-0733">Signal recognition particle</keyword>
<evidence type="ECO:0000256" key="5">
    <source>
        <dbReference type="SAM" id="MobiDB-lite"/>
    </source>
</evidence>
<name>A0A9W8HWD5_9FUNG</name>
<keyword evidence="7" id="KW-1185">Reference proteome</keyword>
<evidence type="ECO:0000256" key="1">
    <source>
        <dbReference type="ARBA" id="ARBA00004496"/>
    </source>
</evidence>
<dbReference type="InterPro" id="IPR002778">
    <property type="entry name" value="Signal_recog_particle_SRP19"/>
</dbReference>
<feature type="region of interest" description="Disordered" evidence="5">
    <location>
        <begin position="160"/>
        <end position="218"/>
    </location>
</feature>
<dbReference type="Pfam" id="PF01922">
    <property type="entry name" value="SRP19"/>
    <property type="match status" value="1"/>
</dbReference>
<feature type="compositionally biased region" description="Basic residues" evidence="5">
    <location>
        <begin position="201"/>
        <end position="218"/>
    </location>
</feature>
<organism evidence="6 7">
    <name type="scientific">Coemansia guatemalensis</name>
    <dbReference type="NCBI Taxonomy" id="2761395"/>
    <lineage>
        <taxon>Eukaryota</taxon>
        <taxon>Fungi</taxon>
        <taxon>Fungi incertae sedis</taxon>
        <taxon>Zoopagomycota</taxon>
        <taxon>Kickxellomycotina</taxon>
        <taxon>Kickxellomycetes</taxon>
        <taxon>Kickxellales</taxon>
        <taxon>Kickxellaceae</taxon>
        <taxon>Coemansia</taxon>
    </lineage>
</organism>
<dbReference type="SUPFAM" id="SSF69695">
    <property type="entry name" value="SRP19"/>
    <property type="match status" value="1"/>
</dbReference>
<gene>
    <name evidence="6" type="primary">SEC65</name>
    <name evidence="6" type="ORF">H4R20_003319</name>
</gene>
<dbReference type="PANTHER" id="PTHR17453">
    <property type="entry name" value="SIGNAL RECOGNITION PARTICLE 19 KD PROTEIN"/>
    <property type="match status" value="1"/>
</dbReference>
<accession>A0A9W8HWD5</accession>
<dbReference type="GO" id="GO:0006617">
    <property type="term" value="P:SRP-dependent cotranslational protein targeting to membrane, signal sequence recognition"/>
    <property type="evidence" value="ECO:0007669"/>
    <property type="project" value="TreeGrafter"/>
</dbReference>
<dbReference type="InterPro" id="IPR036521">
    <property type="entry name" value="SRP19-like_sf"/>
</dbReference>
<dbReference type="PANTHER" id="PTHR17453:SF0">
    <property type="entry name" value="SIGNAL RECOGNITION PARTICLE 19 KDA PROTEIN"/>
    <property type="match status" value="1"/>
</dbReference>
<evidence type="ECO:0000256" key="3">
    <source>
        <dbReference type="ARBA" id="ARBA00023135"/>
    </source>
</evidence>
<evidence type="ECO:0000256" key="2">
    <source>
        <dbReference type="ARBA" id="ARBA00022490"/>
    </source>
</evidence>
<comment type="subcellular location">
    <subcellularLocation>
        <location evidence="1">Cytoplasm</location>
    </subcellularLocation>
</comment>